<proteinExistence type="predicted"/>
<dbReference type="EMBL" id="BAAAZK010000002">
    <property type="protein sequence ID" value="GAA4169283.1"/>
    <property type="molecule type" value="Genomic_DNA"/>
</dbReference>
<evidence type="ECO:0008006" key="3">
    <source>
        <dbReference type="Google" id="ProtNLM"/>
    </source>
</evidence>
<dbReference type="RefSeq" id="WP_346084198.1">
    <property type="nucleotide sequence ID" value="NZ_BAAAZK010000002.1"/>
</dbReference>
<dbReference type="Proteomes" id="UP001500167">
    <property type="component" value="Unassembled WGS sequence"/>
</dbReference>
<name>A0ABP7ZSI1_9SPHI</name>
<dbReference type="Pfam" id="PF12784">
    <property type="entry name" value="PDDEXK_2"/>
    <property type="match status" value="1"/>
</dbReference>
<evidence type="ECO:0000313" key="2">
    <source>
        <dbReference type="Proteomes" id="UP001500167"/>
    </source>
</evidence>
<organism evidence="1 2">
    <name type="scientific">Sphingobacterium ginsenosidimutans</name>
    <dbReference type="NCBI Taxonomy" id="687845"/>
    <lineage>
        <taxon>Bacteria</taxon>
        <taxon>Pseudomonadati</taxon>
        <taxon>Bacteroidota</taxon>
        <taxon>Sphingobacteriia</taxon>
        <taxon>Sphingobacteriales</taxon>
        <taxon>Sphingobacteriaceae</taxon>
        <taxon>Sphingobacterium</taxon>
    </lineage>
</organism>
<accession>A0ABP7ZSI1</accession>
<keyword evidence="2" id="KW-1185">Reference proteome</keyword>
<comment type="caution">
    <text evidence="1">The sequence shown here is derived from an EMBL/GenBank/DDBJ whole genome shotgun (WGS) entry which is preliminary data.</text>
</comment>
<reference evidence="2" key="1">
    <citation type="journal article" date="2019" name="Int. J. Syst. Evol. Microbiol.">
        <title>The Global Catalogue of Microorganisms (GCM) 10K type strain sequencing project: providing services to taxonomists for standard genome sequencing and annotation.</title>
        <authorList>
            <consortium name="The Broad Institute Genomics Platform"/>
            <consortium name="The Broad Institute Genome Sequencing Center for Infectious Disease"/>
            <person name="Wu L."/>
            <person name="Ma J."/>
        </authorList>
    </citation>
    <scope>NUCLEOTIDE SEQUENCE [LARGE SCALE GENOMIC DNA]</scope>
    <source>
        <strain evidence="2">JCM 16722</strain>
    </source>
</reference>
<gene>
    <name evidence="1" type="ORF">GCM10022218_05860</name>
</gene>
<evidence type="ECO:0000313" key="1">
    <source>
        <dbReference type="EMBL" id="GAA4169283.1"/>
    </source>
</evidence>
<sequence>MTPSKFIDLTTDFAFKKGGTEAQKDLLLAFLNELFSGRKVIRDLVYNKNEHVGDNADIGTVIFDLTCTGNNREQFVIEVQRSSQTNL</sequence>
<protein>
    <recommendedName>
        <fullName evidence="3">PD-(D/E)XK nuclease family transposase</fullName>
    </recommendedName>
</protein>